<evidence type="ECO:0000313" key="1">
    <source>
        <dbReference type="EMBL" id="TNN64479.1"/>
    </source>
</evidence>
<protein>
    <submittedName>
        <fullName evidence="1">Uncharacterized protein</fullName>
    </submittedName>
</protein>
<reference evidence="1 2" key="1">
    <citation type="submission" date="2019-03" db="EMBL/GenBank/DDBJ databases">
        <title>First draft genome of Liparis tanakae, snailfish: a comprehensive survey of snailfish specific genes.</title>
        <authorList>
            <person name="Kim W."/>
            <person name="Song I."/>
            <person name="Jeong J.-H."/>
            <person name="Kim D."/>
            <person name="Kim S."/>
            <person name="Ryu S."/>
            <person name="Song J.Y."/>
            <person name="Lee S.K."/>
        </authorList>
    </citation>
    <scope>NUCLEOTIDE SEQUENCE [LARGE SCALE GENOMIC DNA]</scope>
    <source>
        <tissue evidence="1">Muscle</tissue>
    </source>
</reference>
<comment type="caution">
    <text evidence="1">The sequence shown here is derived from an EMBL/GenBank/DDBJ whole genome shotgun (WGS) entry which is preliminary data.</text>
</comment>
<dbReference type="AlphaFoldDB" id="A0A4Z2HF61"/>
<proteinExistence type="predicted"/>
<gene>
    <name evidence="1" type="ORF">EYF80_025330</name>
</gene>
<dbReference type="EMBL" id="SRLO01000252">
    <property type="protein sequence ID" value="TNN64479.1"/>
    <property type="molecule type" value="Genomic_DNA"/>
</dbReference>
<name>A0A4Z2HF61_9TELE</name>
<sequence length="70" mass="7631">MRLRLRPMVPKASWDIGESRTKCSFKNQLSIADKIGALPVGQQALDLLQMAQQEIHCDGNAALGLKSPAL</sequence>
<accession>A0A4Z2HF61</accession>
<organism evidence="1 2">
    <name type="scientific">Liparis tanakae</name>
    <name type="common">Tanaka's snailfish</name>
    <dbReference type="NCBI Taxonomy" id="230148"/>
    <lineage>
        <taxon>Eukaryota</taxon>
        <taxon>Metazoa</taxon>
        <taxon>Chordata</taxon>
        <taxon>Craniata</taxon>
        <taxon>Vertebrata</taxon>
        <taxon>Euteleostomi</taxon>
        <taxon>Actinopterygii</taxon>
        <taxon>Neopterygii</taxon>
        <taxon>Teleostei</taxon>
        <taxon>Neoteleostei</taxon>
        <taxon>Acanthomorphata</taxon>
        <taxon>Eupercaria</taxon>
        <taxon>Perciformes</taxon>
        <taxon>Cottioidei</taxon>
        <taxon>Cottales</taxon>
        <taxon>Liparidae</taxon>
        <taxon>Liparis</taxon>
    </lineage>
</organism>
<dbReference type="Proteomes" id="UP000314294">
    <property type="component" value="Unassembled WGS sequence"/>
</dbReference>
<evidence type="ECO:0000313" key="2">
    <source>
        <dbReference type="Proteomes" id="UP000314294"/>
    </source>
</evidence>
<keyword evidence="2" id="KW-1185">Reference proteome</keyword>